<protein>
    <submittedName>
        <fullName evidence="1">Uncharacterized protein</fullName>
    </submittedName>
</protein>
<keyword evidence="2" id="KW-1185">Reference proteome</keyword>
<proteinExistence type="predicted"/>
<accession>A0A845HG12</accession>
<dbReference type="NCBIfam" id="NF042415">
    <property type="entry name" value="STY0301_fam"/>
    <property type="match status" value="1"/>
</dbReference>
<evidence type="ECO:0000313" key="1">
    <source>
        <dbReference type="EMBL" id="MYN16515.1"/>
    </source>
</evidence>
<reference evidence="1 2" key="1">
    <citation type="submission" date="2019-12" db="EMBL/GenBank/DDBJ databases">
        <title>Novel species isolated from a subtropical stream in China.</title>
        <authorList>
            <person name="Lu H."/>
        </authorList>
    </citation>
    <scope>NUCLEOTIDE SEQUENCE [LARGE SCALE GENOMIC DNA]</scope>
    <source>
        <strain evidence="1 2">FT107W</strain>
    </source>
</reference>
<dbReference type="EMBL" id="WWCV01000009">
    <property type="protein sequence ID" value="MYN16515.1"/>
    <property type="molecule type" value="Genomic_DNA"/>
</dbReference>
<organism evidence="1 2">
    <name type="scientific">Duganella vulcania</name>
    <dbReference type="NCBI Taxonomy" id="2692166"/>
    <lineage>
        <taxon>Bacteria</taxon>
        <taxon>Pseudomonadati</taxon>
        <taxon>Pseudomonadota</taxon>
        <taxon>Betaproteobacteria</taxon>
        <taxon>Burkholderiales</taxon>
        <taxon>Oxalobacteraceae</taxon>
        <taxon>Telluria group</taxon>
        <taxon>Duganella</taxon>
    </lineage>
</organism>
<dbReference type="AlphaFoldDB" id="A0A845HG12"/>
<gene>
    <name evidence="1" type="ORF">GTP81_07100</name>
</gene>
<dbReference type="InterPro" id="IPR049973">
    <property type="entry name" value="STY0301-like"/>
</dbReference>
<evidence type="ECO:0000313" key="2">
    <source>
        <dbReference type="Proteomes" id="UP000484875"/>
    </source>
</evidence>
<dbReference type="RefSeq" id="WP_161089228.1">
    <property type="nucleotide sequence ID" value="NZ_WWCV01000009.1"/>
</dbReference>
<sequence length="147" mass="16551">MKQVLLIPLVLIVLRASAVPVEHRIECPREVSKETLEVKQAPKGWTGFVPFEYEPALPLNDAGLMWGPPSSMTISKPPWIGRIKGRDAMRWPDLEGKESGEKWMACFYGENGHRDVILSTRLDDNATECTVTYPKKRGGAIDITCKW</sequence>
<name>A0A845HG12_9BURK</name>
<dbReference type="Proteomes" id="UP000484875">
    <property type="component" value="Unassembled WGS sequence"/>
</dbReference>
<comment type="caution">
    <text evidence="1">The sequence shown here is derived from an EMBL/GenBank/DDBJ whole genome shotgun (WGS) entry which is preliminary data.</text>
</comment>